<keyword evidence="1" id="KW-0472">Membrane</keyword>
<feature type="transmembrane region" description="Helical" evidence="1">
    <location>
        <begin position="327"/>
        <end position="345"/>
    </location>
</feature>
<evidence type="ECO:0000259" key="3">
    <source>
        <dbReference type="Pfam" id="PF25221"/>
    </source>
</evidence>
<reference evidence="4" key="1">
    <citation type="journal article" date="2014" name="Int. J. Syst. Evol. Microbiol.">
        <title>Complete genome sequence of Corynebacterium casei LMG S-19264T (=DSM 44701T), isolated from a smear-ripened cheese.</title>
        <authorList>
            <consortium name="US DOE Joint Genome Institute (JGI-PGF)"/>
            <person name="Walter F."/>
            <person name="Albersmeier A."/>
            <person name="Kalinowski J."/>
            <person name="Ruckert C."/>
        </authorList>
    </citation>
    <scope>NUCLEOTIDE SEQUENCE</scope>
    <source>
        <strain evidence="4">CGMCC 1.15763</strain>
    </source>
</reference>
<feature type="domain" description="Lnb-like transmembrane" evidence="3">
    <location>
        <begin position="261"/>
        <end position="394"/>
    </location>
</feature>
<evidence type="ECO:0000313" key="4">
    <source>
        <dbReference type="EMBL" id="GGG99453.1"/>
    </source>
</evidence>
<evidence type="ECO:0000259" key="2">
    <source>
        <dbReference type="Pfam" id="PF13387"/>
    </source>
</evidence>
<proteinExistence type="predicted"/>
<name>A0A917I084_9FLAO</name>
<gene>
    <name evidence="4" type="ORF">GCM10011416_17220</name>
</gene>
<protein>
    <submittedName>
        <fullName evidence="4">Membrane protein</fullName>
    </submittedName>
</protein>
<dbReference type="Proteomes" id="UP000633278">
    <property type="component" value="Unassembled WGS sequence"/>
</dbReference>
<feature type="transmembrane region" description="Helical" evidence="1">
    <location>
        <begin position="352"/>
        <end position="370"/>
    </location>
</feature>
<evidence type="ECO:0000256" key="1">
    <source>
        <dbReference type="SAM" id="Phobius"/>
    </source>
</evidence>
<reference evidence="4" key="2">
    <citation type="submission" date="2020-09" db="EMBL/GenBank/DDBJ databases">
        <authorList>
            <person name="Sun Q."/>
            <person name="Zhou Y."/>
        </authorList>
    </citation>
    <scope>NUCLEOTIDE SEQUENCE</scope>
    <source>
        <strain evidence="4">CGMCC 1.15763</strain>
    </source>
</reference>
<dbReference type="AlphaFoldDB" id="A0A917I084"/>
<dbReference type="InterPro" id="IPR057436">
    <property type="entry name" value="5TMH_Lnb"/>
</dbReference>
<keyword evidence="1" id="KW-0812">Transmembrane</keyword>
<dbReference type="EMBL" id="BMJW01000002">
    <property type="protein sequence ID" value="GGG99453.1"/>
    <property type="molecule type" value="Genomic_DNA"/>
</dbReference>
<evidence type="ECO:0000313" key="5">
    <source>
        <dbReference type="Proteomes" id="UP000633278"/>
    </source>
</evidence>
<feature type="domain" description="Lnb N-terminal periplasmic" evidence="2">
    <location>
        <begin position="24"/>
        <end position="187"/>
    </location>
</feature>
<accession>A0A917I084</accession>
<feature type="transmembrane region" description="Helical" evidence="1">
    <location>
        <begin position="376"/>
        <end position="394"/>
    </location>
</feature>
<comment type="caution">
    <text evidence="4">The sequence shown here is derived from an EMBL/GenBank/DDBJ whole genome shotgun (WGS) entry which is preliminary data.</text>
</comment>
<dbReference type="Pfam" id="PF13387">
    <property type="entry name" value="Lnb_N"/>
    <property type="match status" value="1"/>
</dbReference>
<dbReference type="RefSeq" id="WP_229664931.1">
    <property type="nucleotide sequence ID" value="NZ_BMJW01000002.1"/>
</dbReference>
<feature type="transmembrane region" description="Helical" evidence="1">
    <location>
        <begin position="267"/>
        <end position="285"/>
    </location>
</feature>
<keyword evidence="1" id="KW-1133">Transmembrane helix</keyword>
<dbReference type="Pfam" id="PF25221">
    <property type="entry name" value="5TMH_Lnb"/>
    <property type="match status" value="1"/>
</dbReference>
<keyword evidence="5" id="KW-1185">Reference proteome</keyword>
<organism evidence="4 5">
    <name type="scientific">Polaribacter pacificus</name>
    <dbReference type="NCBI Taxonomy" id="1775173"/>
    <lineage>
        <taxon>Bacteria</taxon>
        <taxon>Pseudomonadati</taxon>
        <taxon>Bacteroidota</taxon>
        <taxon>Flavobacteriia</taxon>
        <taxon>Flavobacteriales</taxon>
        <taxon>Flavobacteriaceae</taxon>
    </lineage>
</organism>
<feature type="transmembrane region" description="Helical" evidence="1">
    <location>
        <begin position="297"/>
        <end position="315"/>
    </location>
</feature>
<sequence length="403" mass="46921">MPFIDKSLFILKKHFVVFFIIIAQTSWSQEIQLTDYAEVSVITAGPGNELYEGFGHSTIRIVDKKLGIDLAYNYGIFDFDAPNFYLNFAKGKMLYKLQRYPFYLFVKSYQQDRRWIKEQVLNLNLVEKQQFFEFLETNAKPENASYFYDPFFNNCATKIPEITKIILKEKVSFNTKYANSNLSIRQLMNNEIPWNTWGSFGINLALGSKIDQSALANDYLYLPDYVSKAFNFASINNNGQIENLVKETRNILTYKEIALKSSLTNPLLIFSLILIIGLYITFLDIKKKSLSKWFDSLIFLITGLIGVIICFLWFFTDHSATPNNFNLLWAFAPNLFVAFGLRKGIGKRWLKNYLLIALVMIFAVFLVWIFKIQLLPTAVFPFLILITVRYFWLLKYSLLTSKK</sequence>
<dbReference type="InterPro" id="IPR025178">
    <property type="entry name" value="Lnb_N"/>
</dbReference>